<evidence type="ECO:0000259" key="6">
    <source>
        <dbReference type="PROSITE" id="PS51192"/>
    </source>
</evidence>
<dbReference type="EMBL" id="BC102777">
    <property type="protein sequence ID" value="AAI02778.1"/>
    <property type="molecule type" value="mRNA"/>
</dbReference>
<dbReference type="SUPFAM" id="SSF52540">
    <property type="entry name" value="P-loop containing nucleoside triphosphate hydrolases"/>
    <property type="match status" value="1"/>
</dbReference>
<feature type="compositionally biased region" description="Low complexity" evidence="5">
    <location>
        <begin position="29"/>
        <end position="38"/>
    </location>
</feature>
<keyword evidence="3" id="KW-0347">Helicase</keyword>
<dbReference type="GO" id="GO:0003724">
    <property type="term" value="F:RNA helicase activity"/>
    <property type="evidence" value="ECO:0007669"/>
    <property type="project" value="UniProtKB-EC"/>
</dbReference>
<name>Q3SZN1_BOVIN</name>
<organism evidence="7">
    <name type="scientific">Bos taurus</name>
    <name type="common">Bovine</name>
    <dbReference type="NCBI Taxonomy" id="9913"/>
    <lineage>
        <taxon>Eukaryota</taxon>
        <taxon>Metazoa</taxon>
        <taxon>Chordata</taxon>
        <taxon>Craniata</taxon>
        <taxon>Vertebrata</taxon>
        <taxon>Euteleostomi</taxon>
        <taxon>Mammalia</taxon>
        <taxon>Eutheria</taxon>
        <taxon>Laurasiatheria</taxon>
        <taxon>Artiodactyla</taxon>
        <taxon>Ruminantia</taxon>
        <taxon>Pecora</taxon>
        <taxon>Bovidae</taxon>
        <taxon>Bovinae</taxon>
        <taxon>Bos</taxon>
    </lineage>
</organism>
<dbReference type="PANTHER" id="PTHR18934:SF118">
    <property type="entry name" value="ATP-DEPENDENT RNA HELICASE DHX33"/>
    <property type="match status" value="1"/>
</dbReference>
<dbReference type="GO" id="GO:0005634">
    <property type="term" value="C:nucleus"/>
    <property type="evidence" value="ECO:0007669"/>
    <property type="project" value="UniProtKB-ARBA"/>
</dbReference>
<keyword evidence="2" id="KW-0378">Hydrolase</keyword>
<evidence type="ECO:0000256" key="1">
    <source>
        <dbReference type="ARBA" id="ARBA00012552"/>
    </source>
</evidence>
<keyword evidence="3" id="KW-0547">Nucleotide-binding</keyword>
<dbReference type="InterPro" id="IPR027417">
    <property type="entry name" value="P-loop_NTPase"/>
</dbReference>
<accession>Q3SZN1</accession>
<sequence length="354" mass="37614">MPEEAGFPPAKKFRPSAGPPSRARSCPPGRRAVMLLAAGAGGGGGGRRQQPPLAQPSASPYPEAVEQQRRNLPIFQARGQLLAQLRNLDSAVLIGETGSGKTTQIPQYLYEGGIGRQAIIAVTQPRRVAAISLATRVSDEKRTELGKLVGYTVRFDDVTSDDTKIKFLTDGMLLREAISDCLLRKYSCIILDEAHERTLHTDVLFGVVKAAQKRRKELGKLPLKVGAAVLLRDSGQRCWGSGGGQCGFPSSPQGLAGHERLARAFLPSSAPFSPAGACDVSHDGRGPVLPVFQRSPRSLPGGPAAPDPDFLHQAAPARLPACRPGFRISDPPAVKAQEPQEPYSAFSVGSPLLA</sequence>
<dbReference type="InterPro" id="IPR002464">
    <property type="entry name" value="DNA/RNA_helicase_DEAH_CS"/>
</dbReference>
<feature type="compositionally biased region" description="Low complexity" evidence="5">
    <location>
        <begin position="48"/>
        <end position="62"/>
    </location>
</feature>
<dbReference type="Gene3D" id="3.40.50.300">
    <property type="entry name" value="P-loop containing nucleotide triphosphate hydrolases"/>
    <property type="match status" value="1"/>
</dbReference>
<dbReference type="CDD" id="cd17978">
    <property type="entry name" value="DEXHc_DHX33"/>
    <property type="match status" value="1"/>
</dbReference>
<keyword evidence="3" id="KW-0067">ATP-binding</keyword>
<dbReference type="InterPro" id="IPR014001">
    <property type="entry name" value="Helicase_ATP-bd"/>
</dbReference>
<dbReference type="PANTHER" id="PTHR18934">
    <property type="entry name" value="ATP-DEPENDENT RNA HELICASE"/>
    <property type="match status" value="1"/>
</dbReference>
<dbReference type="OrthoDB" id="10253254at2759"/>
<dbReference type="PROSITE" id="PS51192">
    <property type="entry name" value="HELICASE_ATP_BIND_1"/>
    <property type="match status" value="1"/>
</dbReference>
<dbReference type="EC" id="3.6.4.13" evidence="1"/>
<comment type="catalytic activity">
    <reaction evidence="4">
        <text>ATP + H2O = ADP + phosphate + H(+)</text>
        <dbReference type="Rhea" id="RHEA:13065"/>
        <dbReference type="ChEBI" id="CHEBI:15377"/>
        <dbReference type="ChEBI" id="CHEBI:15378"/>
        <dbReference type="ChEBI" id="CHEBI:30616"/>
        <dbReference type="ChEBI" id="CHEBI:43474"/>
        <dbReference type="ChEBI" id="CHEBI:456216"/>
        <dbReference type="EC" id="3.6.4.13"/>
    </reaction>
</comment>
<dbReference type="PROSITE" id="PS00690">
    <property type="entry name" value="DEAH_ATP_HELICASE"/>
    <property type="match status" value="1"/>
</dbReference>
<gene>
    <name evidence="7" type="primary">DHX33</name>
</gene>
<evidence type="ECO:0000256" key="5">
    <source>
        <dbReference type="SAM" id="MobiDB-lite"/>
    </source>
</evidence>
<dbReference type="AlphaFoldDB" id="Q3SZN1"/>
<evidence type="ECO:0000256" key="3">
    <source>
        <dbReference type="ARBA" id="ARBA00022806"/>
    </source>
</evidence>
<reference evidence="7" key="1">
    <citation type="submission" date="2005-08" db="EMBL/GenBank/DDBJ databases">
        <authorList>
            <person name="Moore S."/>
            <person name="Alexander L."/>
            <person name="Brownstein M."/>
            <person name="Guan L."/>
            <person name="Lobo S."/>
            <person name="Meng Y."/>
            <person name="Tanaguchi M."/>
            <person name="Wang Z."/>
            <person name="Yu J."/>
            <person name="Prange C."/>
            <person name="Schreiber K."/>
            <person name="Shenmen C."/>
            <person name="Wagner L."/>
            <person name="Bala M."/>
            <person name="Barbazuk S."/>
            <person name="Barber S."/>
            <person name="Babakaiff R."/>
            <person name="Beland J."/>
            <person name="Chun E."/>
            <person name="Del Rio L."/>
            <person name="Gibson S."/>
            <person name="Hanson R."/>
            <person name="Kirkpatrick R."/>
            <person name="Liu J."/>
            <person name="Matsuo C."/>
            <person name="Mayo M."/>
            <person name="Santos R.R."/>
            <person name="Stott J."/>
            <person name="Tsai M."/>
            <person name="Wong D."/>
            <person name="Siddiqui A."/>
            <person name="Holt R."/>
            <person name="Jones S.J."/>
            <person name="Marra M.A."/>
        </authorList>
    </citation>
    <scope>NUCLEOTIDE SEQUENCE</scope>
    <source>
        <strain evidence="7">Crossbred x Angus</strain>
        <tissue evidence="7">Ileum</tissue>
    </source>
</reference>
<feature type="domain" description="Helicase ATP-binding" evidence="6">
    <location>
        <begin position="82"/>
        <end position="205"/>
    </location>
</feature>
<feature type="region of interest" description="Disordered" evidence="5">
    <location>
        <begin position="1"/>
        <end position="66"/>
    </location>
</feature>
<dbReference type="FunFam" id="3.40.50.300:FF:000750">
    <property type="entry name" value="Putative ATP-dependent RNA helicase DHX33"/>
    <property type="match status" value="1"/>
</dbReference>
<feature type="region of interest" description="Disordered" evidence="5">
    <location>
        <begin position="292"/>
        <end position="354"/>
    </location>
</feature>
<dbReference type="KEGG" id="bta:528151"/>
<dbReference type="SMART" id="SM00487">
    <property type="entry name" value="DEXDc"/>
    <property type="match status" value="1"/>
</dbReference>
<evidence type="ECO:0000256" key="2">
    <source>
        <dbReference type="ARBA" id="ARBA00022801"/>
    </source>
</evidence>
<evidence type="ECO:0000313" key="7">
    <source>
        <dbReference type="EMBL" id="AAI02778.1"/>
    </source>
</evidence>
<proteinExistence type="evidence at transcript level"/>
<dbReference type="GO" id="GO:0016787">
    <property type="term" value="F:hydrolase activity"/>
    <property type="evidence" value="ECO:0007669"/>
    <property type="project" value="UniProtKB-KW"/>
</dbReference>
<protein>
    <recommendedName>
        <fullName evidence="1">RNA helicase</fullName>
        <ecNumber evidence="1">3.6.4.13</ecNumber>
    </recommendedName>
</protein>
<evidence type="ECO:0000256" key="4">
    <source>
        <dbReference type="ARBA" id="ARBA00047984"/>
    </source>
</evidence>